<dbReference type="Pfam" id="PF03090">
    <property type="entry name" value="Replicase"/>
    <property type="match status" value="1"/>
</dbReference>
<name>A0ABX0YKE3_9PSED</name>
<dbReference type="Proteomes" id="UP000746535">
    <property type="component" value="Unassembled WGS sequence"/>
</dbReference>
<dbReference type="Gene3D" id="1.10.340.50">
    <property type="match status" value="1"/>
</dbReference>
<evidence type="ECO:0000313" key="1">
    <source>
        <dbReference type="EMBL" id="NJP03415.1"/>
    </source>
</evidence>
<evidence type="ECO:0008006" key="3">
    <source>
        <dbReference type="Google" id="ProtNLM"/>
    </source>
</evidence>
<dbReference type="RefSeq" id="WP_168085977.1">
    <property type="nucleotide sequence ID" value="NZ_JAAVJI010000019.1"/>
</dbReference>
<dbReference type="Gene3D" id="1.10.1220.10">
    <property type="entry name" value="Met repressor-like"/>
    <property type="match status" value="1"/>
</dbReference>
<proteinExistence type="predicted"/>
<dbReference type="InterPro" id="IPR013321">
    <property type="entry name" value="Arc_rbn_hlx_hlx"/>
</dbReference>
<reference evidence="1 2" key="1">
    <citation type="submission" date="2020-03" db="EMBL/GenBank/DDBJ databases">
        <authorList>
            <person name="Wang L."/>
            <person name="He N."/>
            <person name="Li Y."/>
            <person name="Fang Y."/>
            <person name="Zhang F."/>
        </authorList>
    </citation>
    <scope>NUCLEOTIDE SEQUENCE [LARGE SCALE GENOMIC DNA]</scope>
    <source>
        <strain evidence="2">hsmgli-8</strain>
    </source>
</reference>
<dbReference type="EMBL" id="JAAVJI010000019">
    <property type="protein sequence ID" value="NJP03415.1"/>
    <property type="molecule type" value="Genomic_DNA"/>
</dbReference>
<comment type="caution">
    <text evidence="1">The sequence shown here is derived from an EMBL/GenBank/DDBJ whole genome shotgun (WGS) entry which is preliminary data.</text>
</comment>
<sequence length="332" mass="38051">MRDAQLRIENALDLYKGKLPRKPYFSNDYTKGKKIGAQKTALNALYIQPNSNTHKYFITLDIDSDTGVFDWYDKGLPAPQIIARNLDNGRAHMSYILNSSVKMDYCGSATAIKYCCDVEHGLAVRVGADMNYNGILTKNPFNAEAYKIFSFETEAYDLGYLNEFVDKDLVKQHKDARRKKNLAAGFASGRNCNLFENLRLWAYKNWHKTQGSELHKILIEQGLAFNNFDLPLDKKEVVAIASSVYRFMEKNFSLEILGQLKSKRAKQSREKSSGNVKYTDGKPWEKEGIAASTYYYRKSVSNLKASVDKEPWKALGISRSTYFRRRRLDNVM</sequence>
<dbReference type="InterPro" id="IPR004322">
    <property type="entry name" value="Plasmid_replicase_bac"/>
</dbReference>
<organism evidence="1 2">
    <name type="scientific">Pseudomonas quercus</name>
    <dbReference type="NCBI Taxonomy" id="2722792"/>
    <lineage>
        <taxon>Bacteria</taxon>
        <taxon>Pseudomonadati</taxon>
        <taxon>Pseudomonadota</taxon>
        <taxon>Gammaproteobacteria</taxon>
        <taxon>Pseudomonadales</taxon>
        <taxon>Pseudomonadaceae</taxon>
        <taxon>Pseudomonas</taxon>
    </lineage>
</organism>
<protein>
    <recommendedName>
        <fullName evidence="3">Primase C-terminal 1 domain-containing protein</fullName>
    </recommendedName>
</protein>
<evidence type="ECO:0000313" key="2">
    <source>
        <dbReference type="Proteomes" id="UP000746535"/>
    </source>
</evidence>
<accession>A0ABX0YKE3</accession>
<keyword evidence="2" id="KW-1185">Reference proteome</keyword>
<gene>
    <name evidence="1" type="ORF">HBH25_21495</name>
</gene>